<dbReference type="EMBL" id="JBICCN010000232">
    <property type="protein sequence ID" value="KAL3085048.1"/>
    <property type="molecule type" value="Genomic_DNA"/>
</dbReference>
<keyword evidence="6" id="KW-0460">Magnesium</keyword>
<feature type="domain" description="Nudix hydrolase" evidence="8">
    <location>
        <begin position="17"/>
        <end position="172"/>
    </location>
</feature>
<evidence type="ECO:0000256" key="1">
    <source>
        <dbReference type="ARBA" id="ARBA00001936"/>
    </source>
</evidence>
<dbReference type="PANTHER" id="PTHR12992">
    <property type="entry name" value="NUDIX HYDROLASE"/>
    <property type="match status" value="1"/>
</dbReference>
<gene>
    <name evidence="9" type="ORF">niasHS_010117</name>
</gene>
<comment type="similarity">
    <text evidence="3">Belongs to the Nudix hydrolase family. PCD1 subfamily.</text>
</comment>
<dbReference type="InterPro" id="IPR045121">
    <property type="entry name" value="CoAse"/>
</dbReference>
<keyword evidence="10" id="KW-1185">Reference proteome</keyword>
<dbReference type="InterPro" id="IPR000086">
    <property type="entry name" value="NUDIX_hydrolase_dom"/>
</dbReference>
<keyword evidence="5" id="KW-0378">Hydrolase</keyword>
<dbReference type="Proteomes" id="UP001620645">
    <property type="component" value="Unassembled WGS sequence"/>
</dbReference>
<organism evidence="9 10">
    <name type="scientific">Heterodera schachtii</name>
    <name type="common">Sugarbeet cyst nematode worm</name>
    <name type="synonym">Tylenchus schachtii</name>
    <dbReference type="NCBI Taxonomy" id="97005"/>
    <lineage>
        <taxon>Eukaryota</taxon>
        <taxon>Metazoa</taxon>
        <taxon>Ecdysozoa</taxon>
        <taxon>Nematoda</taxon>
        <taxon>Chromadorea</taxon>
        <taxon>Rhabditida</taxon>
        <taxon>Tylenchina</taxon>
        <taxon>Tylenchomorpha</taxon>
        <taxon>Tylenchoidea</taxon>
        <taxon>Heteroderidae</taxon>
        <taxon>Heteroderinae</taxon>
        <taxon>Heterodera</taxon>
    </lineage>
</organism>
<comment type="cofactor">
    <cofactor evidence="1">
        <name>Mn(2+)</name>
        <dbReference type="ChEBI" id="CHEBI:29035"/>
    </cofactor>
</comment>
<reference evidence="9 10" key="1">
    <citation type="submission" date="2024-10" db="EMBL/GenBank/DDBJ databases">
        <authorList>
            <person name="Kim D."/>
        </authorList>
    </citation>
    <scope>NUCLEOTIDE SEQUENCE [LARGE SCALE GENOMIC DNA]</scope>
    <source>
        <strain evidence="9">Taebaek</strain>
    </source>
</reference>
<dbReference type="SUPFAM" id="SSF55811">
    <property type="entry name" value="Nudix"/>
    <property type="match status" value="1"/>
</dbReference>
<comment type="cofactor">
    <cofactor evidence="2">
        <name>Mg(2+)</name>
        <dbReference type="ChEBI" id="CHEBI:18420"/>
    </cofactor>
</comment>
<dbReference type="Gene3D" id="3.90.79.10">
    <property type="entry name" value="Nucleoside Triphosphate Pyrophosphohydrolase"/>
    <property type="match status" value="1"/>
</dbReference>
<name>A0ABD2IZB8_HETSC</name>
<protein>
    <recommendedName>
        <fullName evidence="8">Nudix hydrolase domain-containing protein</fullName>
    </recommendedName>
</protein>
<dbReference type="InterPro" id="IPR015797">
    <property type="entry name" value="NUDIX_hydrolase-like_dom_sf"/>
</dbReference>
<dbReference type="PROSITE" id="PS51462">
    <property type="entry name" value="NUDIX"/>
    <property type="match status" value="1"/>
</dbReference>
<dbReference type="Pfam" id="PF00293">
    <property type="entry name" value="NUDIX"/>
    <property type="match status" value="1"/>
</dbReference>
<evidence type="ECO:0000256" key="7">
    <source>
        <dbReference type="ARBA" id="ARBA00023211"/>
    </source>
</evidence>
<evidence type="ECO:0000256" key="6">
    <source>
        <dbReference type="ARBA" id="ARBA00022842"/>
    </source>
</evidence>
<keyword evidence="4" id="KW-0479">Metal-binding</keyword>
<keyword evidence="7" id="KW-0464">Manganese</keyword>
<accession>A0ABD2IZB8</accession>
<evidence type="ECO:0000313" key="10">
    <source>
        <dbReference type="Proteomes" id="UP001620645"/>
    </source>
</evidence>
<dbReference type="PANTHER" id="PTHR12992:SF24">
    <property type="entry name" value="PEROXISOMAL COENZYME A DIPHOSPHATASE NUDT7"/>
    <property type="match status" value="1"/>
</dbReference>
<dbReference type="InterPro" id="IPR000059">
    <property type="entry name" value="NUDIX_hydrolase_NudL_CS"/>
</dbReference>
<dbReference type="AlphaFoldDB" id="A0ABD2IZB8"/>
<evidence type="ECO:0000256" key="5">
    <source>
        <dbReference type="ARBA" id="ARBA00022801"/>
    </source>
</evidence>
<dbReference type="PROSITE" id="PS01293">
    <property type="entry name" value="NUDIX_COA"/>
    <property type="match status" value="1"/>
</dbReference>
<proteinExistence type="inferred from homology"/>
<evidence type="ECO:0000256" key="4">
    <source>
        <dbReference type="ARBA" id="ARBA00022723"/>
    </source>
</evidence>
<dbReference type="GO" id="GO:0016787">
    <property type="term" value="F:hydrolase activity"/>
    <property type="evidence" value="ECO:0007669"/>
    <property type="project" value="UniProtKB-KW"/>
</dbReference>
<evidence type="ECO:0000313" key="9">
    <source>
        <dbReference type="EMBL" id="KAL3085048.1"/>
    </source>
</evidence>
<evidence type="ECO:0000256" key="2">
    <source>
        <dbReference type="ARBA" id="ARBA00001946"/>
    </source>
</evidence>
<dbReference type="GO" id="GO:0046872">
    <property type="term" value="F:metal ion binding"/>
    <property type="evidence" value="ECO:0007669"/>
    <property type="project" value="UniProtKB-KW"/>
</dbReference>
<evidence type="ECO:0000259" key="8">
    <source>
        <dbReference type="PROSITE" id="PS51462"/>
    </source>
</evidence>
<sequence>MAFGAAPYEFGTVSELRREAAVLVLLKAEEAQRTVPPFAVPSLFSELKWHILLTVRSKSLRRHPGEVCFPGGMFDTNADRNPTDTALREAFEEVGLPPNFVHIVGTLPPFVSGTSEFRIVPVVALLSNDFRPSYSSEVEVHFWAPLGHFLGNGGQKGQRESADVRSSRWCSFEFPVSAQQNALVFGFTAALCVVAAAAIHQRLPKFVEDANSATTDNAEQLLHKMFAPFTFFRVALPANVRQMAKL</sequence>
<dbReference type="CDD" id="cd03426">
    <property type="entry name" value="NUDIX_CoAse_Nudt7"/>
    <property type="match status" value="1"/>
</dbReference>
<evidence type="ECO:0000256" key="3">
    <source>
        <dbReference type="ARBA" id="ARBA00006506"/>
    </source>
</evidence>
<comment type="caution">
    <text evidence="9">The sequence shown here is derived from an EMBL/GenBank/DDBJ whole genome shotgun (WGS) entry which is preliminary data.</text>
</comment>